<evidence type="ECO:0000256" key="7">
    <source>
        <dbReference type="ARBA" id="ARBA00022989"/>
    </source>
</evidence>
<dbReference type="CDD" id="cd00218">
    <property type="entry name" value="GlcAT-I"/>
    <property type="match status" value="1"/>
</dbReference>
<dbReference type="GO" id="GO:0000139">
    <property type="term" value="C:Golgi membrane"/>
    <property type="evidence" value="ECO:0007669"/>
    <property type="project" value="UniProtKB-SubCell"/>
</dbReference>
<evidence type="ECO:0000256" key="2">
    <source>
        <dbReference type="ARBA" id="ARBA00007706"/>
    </source>
</evidence>
<evidence type="ECO:0000256" key="10">
    <source>
        <dbReference type="ARBA" id="ARBA00047979"/>
    </source>
</evidence>
<gene>
    <name evidence="15" type="primary">100641762</name>
</gene>
<keyword evidence="6 14" id="KW-0735">Signal-anchor</keyword>
<evidence type="ECO:0000256" key="1">
    <source>
        <dbReference type="ARBA" id="ARBA00004606"/>
    </source>
</evidence>
<dbReference type="EnsemblMetazoa" id="XM_019996053.1">
    <property type="protein sequence ID" value="XP_019851612.1"/>
    <property type="gene ID" value="LOC100641762"/>
</dbReference>
<dbReference type="UniPathway" id="UPA00378"/>
<dbReference type="AlphaFoldDB" id="A0A1X7UZH1"/>
<dbReference type="GO" id="GO:0046872">
    <property type="term" value="F:metal ion binding"/>
    <property type="evidence" value="ECO:0007669"/>
    <property type="project" value="UniProtKB-KW"/>
</dbReference>
<evidence type="ECO:0000256" key="3">
    <source>
        <dbReference type="ARBA" id="ARBA00012641"/>
    </source>
</evidence>
<comment type="similarity">
    <text evidence="2 14">Belongs to the glycosyltransferase 43 family.</text>
</comment>
<evidence type="ECO:0000256" key="14">
    <source>
        <dbReference type="RuleBase" id="RU363127"/>
    </source>
</evidence>
<comment type="subcellular location">
    <subcellularLocation>
        <location evidence="14">Golgi apparatus membrane</location>
        <topology evidence="14">Single-pass type II membrane protein</topology>
    </subcellularLocation>
    <subcellularLocation>
        <location evidence="1">Membrane</location>
        <topology evidence="1">Single-pass type II membrane protein</topology>
    </subcellularLocation>
</comment>
<sequence>MRIKRFFVCTGLLVSHLIVGLLVAIYGKSGNDGMRSNNLPSCSFKSPIIHIRTEREVEGGGGAHNKRIVFVITPTYKRLTQKVDLLTLCHSLSLSRAQVKWIVVEDSKNPTPLVSNFLSLCPVSSVHLSVRTPHKKPKLWWFQKIFVKRSSWRHRGIDQRNMALQWLRDKYSTQNCHEGIVYFADDDNRYHYRLFDTISKTVKISVWPVGFVGGILYEGPVCYNNTVTKWKSWAVNYDPERSFPIDMAGFAINLCQLLEKPLANFNNSWSRGQLETEFLHQFVTSKEELECRGSDKEVHVWHVKTAKPSISKSHQLQHFLET</sequence>
<evidence type="ECO:0000256" key="6">
    <source>
        <dbReference type="ARBA" id="ARBA00022968"/>
    </source>
</evidence>
<dbReference type="GO" id="GO:0015018">
    <property type="term" value="F:galactosylgalactosylxylosylprotein 3-beta-glucuronosyltransferase activity"/>
    <property type="evidence" value="ECO:0007669"/>
    <property type="project" value="UniProtKB-UniRule"/>
</dbReference>
<feature type="binding site" evidence="12">
    <location>
        <position position="187"/>
    </location>
    <ligand>
        <name>Mn(2+)</name>
        <dbReference type="ChEBI" id="CHEBI:29035"/>
    </ligand>
</feature>
<dbReference type="eggNOG" id="KOG1476">
    <property type="taxonomic scope" value="Eukaryota"/>
</dbReference>
<evidence type="ECO:0000256" key="11">
    <source>
        <dbReference type="PIRSR" id="PIRSR605027-1"/>
    </source>
</evidence>
<reference evidence="15" key="2">
    <citation type="submission" date="2017-05" db="UniProtKB">
        <authorList>
            <consortium name="EnsemblMetazoa"/>
        </authorList>
    </citation>
    <scope>IDENTIFICATION</scope>
</reference>
<name>A0A1X7UZH1_AMPQE</name>
<evidence type="ECO:0000256" key="5">
    <source>
        <dbReference type="ARBA" id="ARBA00022692"/>
    </source>
</evidence>
<dbReference type="InterPro" id="IPR029044">
    <property type="entry name" value="Nucleotide-diphossugar_trans"/>
</dbReference>
<accession>A0A1X7UZH1</accession>
<dbReference type="EC" id="2.4.1.135" evidence="3 14"/>
<comment type="pathway">
    <text evidence="14">Protein modification; protein glycosylation.</text>
</comment>
<comment type="catalytic activity">
    <reaction evidence="10 14">
        <text>3-O-(beta-D-galactosyl-(1-&gt;3)-beta-D-galactosyl-(1-&gt;4)-beta-D-xylosyl)-L-seryl-[protein] + UDP-alpha-D-glucuronate = 3-O-(beta-D-GlcA-(1-&gt;3)-beta-D-Gal-(1-&gt;3)-beta-D-Gal-(1-&gt;4)-beta-D-Xyl)-L-seryl-[protein] + UDP + H(+)</text>
        <dbReference type="Rhea" id="RHEA:24168"/>
        <dbReference type="Rhea" id="RHEA-COMP:12571"/>
        <dbReference type="Rhea" id="RHEA-COMP:12573"/>
        <dbReference type="ChEBI" id="CHEBI:15378"/>
        <dbReference type="ChEBI" id="CHEBI:58052"/>
        <dbReference type="ChEBI" id="CHEBI:58223"/>
        <dbReference type="ChEBI" id="CHEBI:132090"/>
        <dbReference type="ChEBI" id="CHEBI:132093"/>
        <dbReference type="EC" id="2.4.1.135"/>
    </reaction>
</comment>
<dbReference type="PANTHER" id="PTHR10896:SF65">
    <property type="entry name" value="GALACTOSYLGALACTOSYLXYLOSYLPROTEIN 3-BETA-GLUCURONOSYLTRANSFERASE 3"/>
    <property type="match status" value="1"/>
</dbReference>
<keyword evidence="8" id="KW-0472">Membrane</keyword>
<dbReference type="Proteomes" id="UP000007879">
    <property type="component" value="Unassembled WGS sequence"/>
</dbReference>
<dbReference type="SUPFAM" id="SSF53448">
    <property type="entry name" value="Nucleotide-diphospho-sugar transferases"/>
    <property type="match status" value="1"/>
</dbReference>
<keyword evidence="16" id="KW-1185">Reference proteome</keyword>
<keyword evidence="9" id="KW-0325">Glycoprotein</keyword>
<dbReference type="InParanoid" id="A0A1X7UZH1"/>
<feature type="active site" description="Proton donor/acceptor" evidence="11">
    <location>
        <position position="275"/>
    </location>
</feature>
<proteinExistence type="inferred from homology"/>
<dbReference type="PANTHER" id="PTHR10896">
    <property type="entry name" value="GALACTOSYLGALACTOSYLXYLOSYLPROTEIN 3-BETA-GLUCURONOSYLTRANSFERASE BETA-1,3-GLUCURONYLTRANSFERASE"/>
    <property type="match status" value="1"/>
</dbReference>
<keyword evidence="12 14" id="KW-0464">Manganese</keyword>
<dbReference type="Gene3D" id="3.90.550.10">
    <property type="entry name" value="Spore Coat Polysaccharide Biosynthesis Protein SpsA, Chain A"/>
    <property type="match status" value="1"/>
</dbReference>
<dbReference type="InterPro" id="IPR005027">
    <property type="entry name" value="Glyco_trans_43"/>
</dbReference>
<dbReference type="KEGG" id="aqu:100641762"/>
<dbReference type="EnsemblMetazoa" id="Aqu2.1.32752_001">
    <property type="protein sequence ID" value="Aqu2.1.32752_001"/>
    <property type="gene ID" value="Aqu2.1.32752"/>
</dbReference>
<dbReference type="Pfam" id="PF03360">
    <property type="entry name" value="Glyco_transf_43"/>
    <property type="match status" value="1"/>
</dbReference>
<comment type="cofactor">
    <cofactor evidence="12 14">
        <name>Mn(2+)</name>
        <dbReference type="ChEBI" id="CHEBI:29035"/>
    </cofactor>
</comment>
<evidence type="ECO:0000256" key="8">
    <source>
        <dbReference type="ARBA" id="ARBA00023136"/>
    </source>
</evidence>
<feature type="site" description="Interaction with galactose moiety of substrate glycoprotein" evidence="13">
    <location>
        <position position="218"/>
    </location>
</feature>
<keyword evidence="7" id="KW-1133">Transmembrane helix</keyword>
<evidence type="ECO:0000256" key="4">
    <source>
        <dbReference type="ARBA" id="ARBA00022679"/>
    </source>
</evidence>
<dbReference type="GO" id="GO:0005975">
    <property type="term" value="P:carbohydrate metabolic process"/>
    <property type="evidence" value="ECO:0007669"/>
    <property type="project" value="TreeGrafter"/>
</dbReference>
<keyword evidence="12 14" id="KW-0479">Metal-binding</keyword>
<dbReference type="OrthoDB" id="675023at2759"/>
<keyword evidence="5" id="KW-0812">Transmembrane</keyword>
<organism evidence="15">
    <name type="scientific">Amphimedon queenslandica</name>
    <name type="common">Sponge</name>
    <dbReference type="NCBI Taxonomy" id="400682"/>
    <lineage>
        <taxon>Eukaryota</taxon>
        <taxon>Metazoa</taxon>
        <taxon>Porifera</taxon>
        <taxon>Demospongiae</taxon>
        <taxon>Heteroscleromorpha</taxon>
        <taxon>Haplosclerida</taxon>
        <taxon>Niphatidae</taxon>
        <taxon>Amphimedon</taxon>
    </lineage>
</organism>
<evidence type="ECO:0000256" key="13">
    <source>
        <dbReference type="PIRSR" id="PIRSR605027-4"/>
    </source>
</evidence>
<dbReference type="GO" id="GO:0050650">
    <property type="term" value="P:chondroitin sulfate proteoglycan biosynthetic process"/>
    <property type="evidence" value="ECO:0007669"/>
    <property type="project" value="TreeGrafter"/>
</dbReference>
<evidence type="ECO:0000313" key="16">
    <source>
        <dbReference type="Proteomes" id="UP000007879"/>
    </source>
</evidence>
<reference evidence="16" key="1">
    <citation type="journal article" date="2010" name="Nature">
        <title>The Amphimedon queenslandica genome and the evolution of animal complexity.</title>
        <authorList>
            <person name="Srivastava M."/>
            <person name="Simakov O."/>
            <person name="Chapman J."/>
            <person name="Fahey B."/>
            <person name="Gauthier M.E."/>
            <person name="Mitros T."/>
            <person name="Richards G.S."/>
            <person name="Conaco C."/>
            <person name="Dacre M."/>
            <person name="Hellsten U."/>
            <person name="Larroux C."/>
            <person name="Putnam N.H."/>
            <person name="Stanke M."/>
            <person name="Adamska M."/>
            <person name="Darling A."/>
            <person name="Degnan S.M."/>
            <person name="Oakley T.H."/>
            <person name="Plachetzki D.C."/>
            <person name="Zhai Y."/>
            <person name="Adamski M."/>
            <person name="Calcino A."/>
            <person name="Cummins S.F."/>
            <person name="Goodstein D.M."/>
            <person name="Harris C."/>
            <person name="Jackson D.J."/>
            <person name="Leys S.P."/>
            <person name="Shu S."/>
            <person name="Woodcroft B.J."/>
            <person name="Vervoort M."/>
            <person name="Kosik K.S."/>
            <person name="Manning G."/>
            <person name="Degnan B.M."/>
            <person name="Rokhsar D.S."/>
        </authorList>
    </citation>
    <scope>NUCLEOTIDE SEQUENCE [LARGE SCALE GENOMIC DNA]</scope>
</reference>
<evidence type="ECO:0000256" key="9">
    <source>
        <dbReference type="ARBA" id="ARBA00023180"/>
    </source>
</evidence>
<dbReference type="STRING" id="400682.A0A1X7UZH1"/>
<keyword evidence="14" id="KW-0333">Golgi apparatus</keyword>
<evidence type="ECO:0000256" key="12">
    <source>
        <dbReference type="PIRSR" id="PIRSR605027-3"/>
    </source>
</evidence>
<protein>
    <recommendedName>
        <fullName evidence="3 14">Galactosylgalactosylxylosylprotein 3-beta-glucuronosyltransferase</fullName>
        <ecNumber evidence="3 14">2.4.1.135</ecNumber>
    </recommendedName>
</protein>
<keyword evidence="4 14" id="KW-0808">Transferase</keyword>
<evidence type="ECO:0000313" key="15">
    <source>
        <dbReference type="EnsemblMetazoa" id="Aqu2.1.32752_001"/>
    </source>
</evidence>